<protein>
    <recommendedName>
        <fullName evidence="4">Peptidoglycan hydrolase</fullName>
    </recommendedName>
</protein>
<feature type="domain" description="LysM" evidence="6">
    <location>
        <begin position="346"/>
        <end position="390"/>
    </location>
</feature>
<feature type="region of interest" description="Disordered" evidence="5">
    <location>
        <begin position="1"/>
        <end position="20"/>
    </location>
</feature>
<feature type="compositionally biased region" description="Low complexity" evidence="5">
    <location>
        <begin position="63"/>
        <end position="75"/>
    </location>
</feature>
<dbReference type="KEGG" id="xap:XA3_09650"/>
<dbReference type="SMART" id="SM00047">
    <property type="entry name" value="LYZ2"/>
    <property type="match status" value="1"/>
</dbReference>
<dbReference type="EMBL" id="AP026802">
    <property type="protein sequence ID" value="BDR58524.1"/>
    <property type="molecule type" value="Genomic_DNA"/>
</dbReference>
<feature type="domain" description="LysM" evidence="6">
    <location>
        <begin position="261"/>
        <end position="305"/>
    </location>
</feature>
<dbReference type="PANTHER" id="PTHR33734:SF22">
    <property type="entry name" value="MEMBRANE-BOUND LYTIC MUREIN TRANSGLYCOSYLASE D"/>
    <property type="match status" value="1"/>
</dbReference>
<keyword evidence="8" id="KW-1185">Reference proteome</keyword>
<evidence type="ECO:0000259" key="6">
    <source>
        <dbReference type="PROSITE" id="PS51782"/>
    </source>
</evidence>
<feature type="domain" description="LysM" evidence="6">
    <location>
        <begin position="650"/>
        <end position="694"/>
    </location>
</feature>
<dbReference type="GO" id="GO:0042742">
    <property type="term" value="P:defense response to bacterium"/>
    <property type="evidence" value="ECO:0007669"/>
    <property type="project" value="UniProtKB-KW"/>
</dbReference>
<dbReference type="PROSITE" id="PS51782">
    <property type="entry name" value="LYSM"/>
    <property type="match status" value="9"/>
</dbReference>
<feature type="domain" description="LysM" evidence="6">
    <location>
        <begin position="529"/>
        <end position="573"/>
    </location>
</feature>
<feature type="domain" description="LysM" evidence="6">
    <location>
        <begin position="789"/>
        <end position="832"/>
    </location>
</feature>
<dbReference type="Gene3D" id="1.10.530.10">
    <property type="match status" value="1"/>
</dbReference>
<dbReference type="Pfam" id="PF01476">
    <property type="entry name" value="LysM"/>
    <property type="match status" value="9"/>
</dbReference>
<proteinExistence type="inferred from homology"/>
<dbReference type="SMART" id="SM00257">
    <property type="entry name" value="LysM"/>
    <property type="match status" value="9"/>
</dbReference>
<dbReference type="InterPro" id="IPR036779">
    <property type="entry name" value="LysM_dom_sf"/>
</dbReference>
<evidence type="ECO:0000256" key="4">
    <source>
        <dbReference type="ARBA" id="ARBA00032108"/>
    </source>
</evidence>
<feature type="domain" description="LysM" evidence="6">
    <location>
        <begin position="477"/>
        <end position="521"/>
    </location>
</feature>
<evidence type="ECO:0000256" key="2">
    <source>
        <dbReference type="ARBA" id="ARBA00022529"/>
    </source>
</evidence>
<reference evidence="7 8" key="1">
    <citation type="journal article" date="2023" name="Microbiol. Spectr.">
        <title>Symbiosis of Carpenter Bees with Uncharacterized Lactic Acid Bacteria Showing NAD Auxotrophy.</title>
        <authorList>
            <person name="Kawasaki S."/>
            <person name="Ozawa K."/>
            <person name="Mori T."/>
            <person name="Yamamoto A."/>
            <person name="Ito M."/>
            <person name="Ohkuma M."/>
            <person name="Sakamoto M."/>
            <person name="Matsutani M."/>
        </authorList>
    </citation>
    <scope>NUCLEOTIDE SEQUENCE [LARGE SCALE GENOMIC DNA]</scope>
    <source>
        <strain evidence="7 8">XA3</strain>
    </source>
</reference>
<dbReference type="Gene3D" id="4.10.80.30">
    <property type="entry name" value="DNA polymerase, domain 6"/>
    <property type="match status" value="1"/>
</dbReference>
<dbReference type="InterPro" id="IPR018392">
    <property type="entry name" value="LysM"/>
</dbReference>
<gene>
    <name evidence="7" type="ORF">XA3_09650</name>
</gene>
<comment type="similarity">
    <text evidence="1">Belongs to the glycosyl hydrolase 73 family.</text>
</comment>
<dbReference type="GO" id="GO:0031640">
    <property type="term" value="P:killing of cells of another organism"/>
    <property type="evidence" value="ECO:0007669"/>
    <property type="project" value="UniProtKB-KW"/>
</dbReference>
<dbReference type="Gene3D" id="3.10.350.10">
    <property type="entry name" value="LysM domain"/>
    <property type="match status" value="9"/>
</dbReference>
<keyword evidence="2" id="KW-0929">Antimicrobial</keyword>
<dbReference type="GO" id="GO:0008932">
    <property type="term" value="F:lytic endotransglycosylase activity"/>
    <property type="evidence" value="ECO:0007669"/>
    <property type="project" value="TreeGrafter"/>
</dbReference>
<keyword evidence="3" id="KW-0081">Bacteriolytic enzyme</keyword>
<feature type="region of interest" description="Disordered" evidence="5">
    <location>
        <begin position="56"/>
        <end position="75"/>
    </location>
</feature>
<organism evidence="7 8">
    <name type="scientific">Xylocopilactobacillus apicola</name>
    <dbReference type="NCBI Taxonomy" id="2932184"/>
    <lineage>
        <taxon>Bacteria</taxon>
        <taxon>Bacillati</taxon>
        <taxon>Bacillota</taxon>
        <taxon>Bacilli</taxon>
        <taxon>Lactobacillales</taxon>
        <taxon>Lactobacillaceae</taxon>
        <taxon>Xylocopilactobacillus</taxon>
    </lineage>
</organism>
<feature type="domain" description="LysM" evidence="6">
    <location>
        <begin position="588"/>
        <end position="632"/>
    </location>
</feature>
<dbReference type="InterPro" id="IPR002901">
    <property type="entry name" value="MGlyc_endo_b_GlcNAc-like_dom"/>
</dbReference>
<feature type="domain" description="LysM" evidence="6">
    <location>
        <begin position="712"/>
        <end position="756"/>
    </location>
</feature>
<evidence type="ECO:0000313" key="7">
    <source>
        <dbReference type="EMBL" id="BDR58524.1"/>
    </source>
</evidence>
<name>A0AAU9D422_9LACO</name>
<dbReference type="GO" id="GO:0004040">
    <property type="term" value="F:amidase activity"/>
    <property type="evidence" value="ECO:0007669"/>
    <property type="project" value="InterPro"/>
</dbReference>
<dbReference type="CDD" id="cd00118">
    <property type="entry name" value="LysM"/>
    <property type="match status" value="9"/>
</dbReference>
<evidence type="ECO:0000256" key="3">
    <source>
        <dbReference type="ARBA" id="ARBA00022638"/>
    </source>
</evidence>
<evidence type="ECO:0000313" key="8">
    <source>
        <dbReference type="Proteomes" id="UP001321861"/>
    </source>
</evidence>
<dbReference type="SUPFAM" id="SSF54106">
    <property type="entry name" value="LysM domain"/>
    <property type="match status" value="9"/>
</dbReference>
<feature type="domain" description="LysM" evidence="6">
    <location>
        <begin position="409"/>
        <end position="453"/>
    </location>
</feature>
<sequence length="833" mass="91051">METREQRINSQIERSKKHYRKRKAEKLGKFSLFTGTTLGLSGIFANSITTKAVSSNAQTMQKSNNSNPVSNPAPSSSYNFSKGLSQVTYLTQSQYSFLNEIAPTAQKLASQNNLYASIMIAQAIIESAWGQSGLASAPNYNLFGVKGSYMGSSVSMPTFEQTPDGTSYSIVAAFAKYPGYEDSMKGYIRTMLNPLYVGAWRSTTNSYQEAAHYLTGRYATAINYGDTLISIIQRYNLNVFDSDDFSVDPALKGISVSSNKQTYKIQKGDSLWGISRKFGVSLDSLLQLNNFKLDSKIFPDQVITIKEVEQVNLPDVTIVDNASVNDLNKPSLPLPTETKVSSSATGTYTVKQGDSLYRIALKNGISLADLLKINGLTEKSVIVPGQKLKITGNVLVPNSNVQAPTVTGEEYTVQKGDSLYRIAIKAGINLNDLLKYNNLSENAVIVPGQKLIIRKNNNDTSAKQNEVMNSDAKIESSSYTVKQGDTLAKISQRSGVSVEELLSLNNLKIDSMLFAGQNLIIKAPVVQDNTYTVQQGDTLYGVAKKYNISLTELLNLNNLKIDTMLFAGQKLIVKQVSTPATVSENSDTDYLVQQGDTLYGIAKKFNISLTELLKLNNLTESSVISQGQKLTIKASQTPAKNKDVSENKETVYTVQQGDTLYGIAKKHNIGLIELLNLNNLKVDTMLFAGQKLIVKQASTPEKTDETPANKETTYIVQQGDTLYGIAKKANLSLAELLKLNNLTESSKISVGQKIITKVAAAPKESADQTQDVNASDEKEPNKVAPAEQKTYTVKQGDSLYKIATANHTTINNLEQLNNLPGDIIIPGQTIRIQ</sequence>
<dbReference type="Pfam" id="PF01832">
    <property type="entry name" value="Glucosaminidase"/>
    <property type="match status" value="1"/>
</dbReference>
<accession>A0AAU9D422</accession>
<evidence type="ECO:0000256" key="1">
    <source>
        <dbReference type="ARBA" id="ARBA00010266"/>
    </source>
</evidence>
<dbReference type="Proteomes" id="UP001321861">
    <property type="component" value="Chromosome"/>
</dbReference>
<dbReference type="RefSeq" id="WP_317636424.1">
    <property type="nucleotide sequence ID" value="NZ_AP026802.1"/>
</dbReference>
<dbReference type="AlphaFoldDB" id="A0AAU9D422"/>
<feature type="region of interest" description="Disordered" evidence="5">
    <location>
        <begin position="765"/>
        <end position="789"/>
    </location>
</feature>
<evidence type="ECO:0000256" key="5">
    <source>
        <dbReference type="SAM" id="MobiDB-lite"/>
    </source>
</evidence>
<dbReference type="PANTHER" id="PTHR33734">
    <property type="entry name" value="LYSM DOMAIN-CONTAINING GPI-ANCHORED PROTEIN 2"/>
    <property type="match status" value="1"/>
</dbReference>